<dbReference type="InterPro" id="IPR003607">
    <property type="entry name" value="HD/PDEase_dom"/>
</dbReference>
<dbReference type="CDD" id="cd00077">
    <property type="entry name" value="HDc"/>
    <property type="match status" value="2"/>
</dbReference>
<dbReference type="Gene3D" id="1.10.3210.10">
    <property type="entry name" value="Hypothetical protein af1432"/>
    <property type="match status" value="2"/>
</dbReference>
<dbReference type="PANTHER" id="PTHR43155:SF1">
    <property type="entry name" value="3'3'-CGAMP-SPECIFIC PHOSPHODIESTERASE 1"/>
    <property type="match status" value="1"/>
</dbReference>
<dbReference type="PANTHER" id="PTHR43155">
    <property type="entry name" value="CYCLIC DI-GMP PHOSPHODIESTERASE PA4108-RELATED"/>
    <property type="match status" value="1"/>
</dbReference>
<evidence type="ECO:0000313" key="2">
    <source>
        <dbReference type="EMBL" id="TGJ77862.1"/>
    </source>
</evidence>
<keyword evidence="3" id="KW-1185">Reference proteome</keyword>
<feature type="domain" description="HD-GYP" evidence="1">
    <location>
        <begin position="207"/>
        <end position="398"/>
    </location>
</feature>
<organism evidence="2 3">
    <name type="scientific">Caproiciproducens galactitolivorans</name>
    <dbReference type="NCBI Taxonomy" id="642589"/>
    <lineage>
        <taxon>Bacteria</taxon>
        <taxon>Bacillati</taxon>
        <taxon>Bacillota</taxon>
        <taxon>Clostridia</taxon>
        <taxon>Eubacteriales</taxon>
        <taxon>Acutalibacteraceae</taxon>
        <taxon>Caproiciproducens</taxon>
    </lineage>
</organism>
<dbReference type="EC" id="3.1.4.52" evidence="2"/>
<comment type="caution">
    <text evidence="2">The sequence shown here is derived from an EMBL/GenBank/DDBJ whole genome shotgun (WGS) entry which is preliminary data.</text>
</comment>
<evidence type="ECO:0000313" key="3">
    <source>
        <dbReference type="Proteomes" id="UP000297714"/>
    </source>
</evidence>
<gene>
    <name evidence="2" type="primary">rpfG_1</name>
    <name evidence="2" type="ORF">CAGA_02680</name>
</gene>
<evidence type="ECO:0000259" key="1">
    <source>
        <dbReference type="PROSITE" id="PS51832"/>
    </source>
</evidence>
<dbReference type="OrthoDB" id="9804747at2"/>
<reference evidence="2 3" key="1">
    <citation type="submission" date="2019-04" db="EMBL/GenBank/DDBJ databases">
        <authorList>
            <person name="Poehlein A."/>
            <person name="Bengelsdorf F.R."/>
            <person name="Duerre P."/>
            <person name="Daniel R."/>
        </authorList>
    </citation>
    <scope>NUCLEOTIDE SEQUENCE [LARGE SCALE GENOMIC DNA]</scope>
    <source>
        <strain evidence="2 3">BS-1</strain>
    </source>
</reference>
<dbReference type="Pfam" id="PF13487">
    <property type="entry name" value="HD_5"/>
    <property type="match status" value="2"/>
</dbReference>
<name>A0A4Z0YMG9_9FIRM</name>
<dbReference type="EMBL" id="SRMQ01000001">
    <property type="protein sequence ID" value="TGJ77862.1"/>
    <property type="molecule type" value="Genomic_DNA"/>
</dbReference>
<sequence length="398" mass="45639">MDFNINQLLNSLSYTLDFVEKDLIKNVTNHGRRVAYIAARIGKKIEMGDTDLFDLISYSLLHDNGVTKSLIQSKESKNYIRVELNVLHCVEGERNIAYFPFFHSIPNVILYHHEHYDGSGFFGVTGKDIPEFSRIIALADFIAIAFSEGKSAEDILSSIRNSNHFDLEYCQVFYELSRNVEFWLNMDDNFVFDALNSLMPSVQREFSYKDMRMVSRIFSNIIDAKSPFTGSHSRGISRKTGILCKYYDFDEEVSWKMRIAADLHDLGKLMIPNEILDKPGKLSRQEITIIQSHPFYTRKTLEGIAGFEEIAEWASNHHEKLNGNGYPFGLDADKLDFNSRLLCCVDIYQALTENRPYRKALSHESAIALMRSMVSNKLIDASIVEDIHSVFHALPENL</sequence>
<protein>
    <submittedName>
        <fullName evidence="2">Cyclic di-GMP phosphodiesterase response regulator RpfG</fullName>
        <ecNumber evidence="2">3.1.4.52</ecNumber>
    </submittedName>
</protein>
<dbReference type="RefSeq" id="WP_135656910.1">
    <property type="nucleotide sequence ID" value="NZ_JAJUFJ010000004.1"/>
</dbReference>
<dbReference type="AlphaFoldDB" id="A0A4Z0YMG9"/>
<proteinExistence type="predicted"/>
<keyword evidence="2" id="KW-0378">Hydrolase</keyword>
<dbReference type="Proteomes" id="UP000297714">
    <property type="component" value="Unassembled WGS sequence"/>
</dbReference>
<dbReference type="GO" id="GO:0071111">
    <property type="term" value="F:cyclic-guanylate-specific phosphodiesterase activity"/>
    <property type="evidence" value="ECO:0007669"/>
    <property type="project" value="UniProtKB-EC"/>
</dbReference>
<dbReference type="SUPFAM" id="SSF109604">
    <property type="entry name" value="HD-domain/PDEase-like"/>
    <property type="match status" value="2"/>
</dbReference>
<dbReference type="PROSITE" id="PS51832">
    <property type="entry name" value="HD_GYP"/>
    <property type="match status" value="1"/>
</dbReference>
<dbReference type="SMART" id="SM00471">
    <property type="entry name" value="HDc"/>
    <property type="match status" value="2"/>
</dbReference>
<dbReference type="InterPro" id="IPR037522">
    <property type="entry name" value="HD_GYP_dom"/>
</dbReference>
<accession>A0A4Z0YMG9</accession>